<dbReference type="Proteomes" id="UP000030826">
    <property type="component" value="Unassembled WGS sequence"/>
</dbReference>
<dbReference type="Pfam" id="PF01494">
    <property type="entry name" value="FAD_binding_3"/>
    <property type="match status" value="1"/>
</dbReference>
<keyword evidence="3" id="KW-0274">FAD</keyword>
<keyword evidence="5" id="KW-0503">Monooxygenase</keyword>
<evidence type="ECO:0000313" key="7">
    <source>
        <dbReference type="EMBL" id="KHJ54068.1"/>
    </source>
</evidence>
<evidence type="ECO:0000256" key="4">
    <source>
        <dbReference type="ARBA" id="ARBA00023002"/>
    </source>
</evidence>
<evidence type="ECO:0000256" key="3">
    <source>
        <dbReference type="ARBA" id="ARBA00022827"/>
    </source>
</evidence>
<dbReference type="RefSeq" id="WP_039193129.1">
    <property type="nucleotide sequence ID" value="NZ_JRFJ01000003.1"/>
</dbReference>
<dbReference type="SUPFAM" id="SSF51905">
    <property type="entry name" value="FAD/NAD(P)-binding domain"/>
    <property type="match status" value="1"/>
</dbReference>
<protein>
    <recommendedName>
        <fullName evidence="6">FAD-binding domain-containing protein</fullName>
    </recommendedName>
</protein>
<evidence type="ECO:0000256" key="5">
    <source>
        <dbReference type="ARBA" id="ARBA00023033"/>
    </source>
</evidence>
<sequence>MRTRARALPEALRDIAIVGAGVAGLTTALCLARAGFRVRIFERAAAAQPVGAGIQLSPNALRVMARLGCLEALAARGTLAAAVTLRDGRTGRTLAEVPVQAADGTPYLSVHRADLHSVLLDAALGNDAITLSFGHTLTEVRETEAGVLLAFGADAHKFALVVAADGVHSAVASGLGFAPPGLSPYAAWRFLRPAGNGEVGGIAAWLDARWHAVAYPVHAGDLLNLVVIARTDFVAPDDSSPARLAGALSPHAAPGLVDIIRDGTFVGCWPMSAVPATRPYATGDRIVLVGDAAHGMLPFAAQGAAMGIEDAAVLAACLADGAPAPLERYEALRRPRIARVLKRVRFHDRIYHLPRPFSLARDAVMRLTPPTRLAASLSWLYDWTPPELTGSAFETT</sequence>
<dbReference type="Gene3D" id="3.50.50.60">
    <property type="entry name" value="FAD/NAD(P)-binding domain"/>
    <property type="match status" value="1"/>
</dbReference>
<dbReference type="PANTHER" id="PTHR13789">
    <property type="entry name" value="MONOOXYGENASE"/>
    <property type="match status" value="1"/>
</dbReference>
<dbReference type="PANTHER" id="PTHR13789:SF318">
    <property type="entry name" value="GERANYLGERANYL DIPHOSPHATE REDUCTASE"/>
    <property type="match status" value="1"/>
</dbReference>
<dbReference type="GO" id="GO:0071949">
    <property type="term" value="F:FAD binding"/>
    <property type="evidence" value="ECO:0007669"/>
    <property type="project" value="InterPro"/>
</dbReference>
<keyword evidence="4" id="KW-0560">Oxidoreductase</keyword>
<reference evidence="7 8" key="1">
    <citation type="submission" date="2014-09" db="EMBL/GenBank/DDBJ databases">
        <title>Isolation and characterization of Aurantimonas altamirensis ON-56566 from clinical sample following a dog bite.</title>
        <authorList>
            <person name="Eshaghi A."/>
            <person name="Li A."/>
            <person name="Shahinas D."/>
            <person name="Bahn P."/>
            <person name="Kus J.V."/>
            <person name="Patel S.N."/>
        </authorList>
    </citation>
    <scope>NUCLEOTIDE SEQUENCE [LARGE SCALE GENOMIC DNA]</scope>
    <source>
        <strain evidence="7 8">ON-56566</strain>
    </source>
</reference>
<gene>
    <name evidence="7" type="ORF">LA66_11340</name>
</gene>
<comment type="caution">
    <text evidence="7">The sequence shown here is derived from an EMBL/GenBank/DDBJ whole genome shotgun (WGS) entry which is preliminary data.</text>
</comment>
<keyword evidence="2" id="KW-0285">Flavoprotein</keyword>
<dbReference type="STRING" id="370622.LA66_11340"/>
<name>A0A0B1PZV8_9HYPH</name>
<dbReference type="InterPro" id="IPR036188">
    <property type="entry name" value="FAD/NAD-bd_sf"/>
</dbReference>
<dbReference type="OrthoDB" id="4230779at2"/>
<evidence type="ECO:0000313" key="8">
    <source>
        <dbReference type="Proteomes" id="UP000030826"/>
    </source>
</evidence>
<dbReference type="PRINTS" id="PR00420">
    <property type="entry name" value="RNGMNOXGNASE"/>
</dbReference>
<accession>A0A0B1PZV8</accession>
<proteinExistence type="predicted"/>
<feature type="domain" description="FAD-binding" evidence="6">
    <location>
        <begin position="14"/>
        <end position="343"/>
    </location>
</feature>
<evidence type="ECO:0000259" key="6">
    <source>
        <dbReference type="Pfam" id="PF01494"/>
    </source>
</evidence>
<dbReference type="InterPro" id="IPR050493">
    <property type="entry name" value="FAD-dep_Monooxygenase_BioMet"/>
</dbReference>
<dbReference type="InterPro" id="IPR002938">
    <property type="entry name" value="FAD-bd"/>
</dbReference>
<evidence type="ECO:0000256" key="2">
    <source>
        <dbReference type="ARBA" id="ARBA00022630"/>
    </source>
</evidence>
<dbReference type="EMBL" id="JRFJ01000003">
    <property type="protein sequence ID" value="KHJ54068.1"/>
    <property type="molecule type" value="Genomic_DNA"/>
</dbReference>
<organism evidence="7 8">
    <name type="scientific">Aureimonas altamirensis</name>
    <dbReference type="NCBI Taxonomy" id="370622"/>
    <lineage>
        <taxon>Bacteria</taxon>
        <taxon>Pseudomonadati</taxon>
        <taxon>Pseudomonadota</taxon>
        <taxon>Alphaproteobacteria</taxon>
        <taxon>Hyphomicrobiales</taxon>
        <taxon>Aurantimonadaceae</taxon>
        <taxon>Aureimonas</taxon>
    </lineage>
</organism>
<dbReference type="GO" id="GO:0004497">
    <property type="term" value="F:monooxygenase activity"/>
    <property type="evidence" value="ECO:0007669"/>
    <property type="project" value="UniProtKB-KW"/>
</dbReference>
<dbReference type="AlphaFoldDB" id="A0A0B1PZV8"/>
<evidence type="ECO:0000256" key="1">
    <source>
        <dbReference type="ARBA" id="ARBA00001974"/>
    </source>
</evidence>
<comment type="cofactor">
    <cofactor evidence="1">
        <name>FAD</name>
        <dbReference type="ChEBI" id="CHEBI:57692"/>
    </cofactor>
</comment>